<dbReference type="Pfam" id="PF00379">
    <property type="entry name" value="Chitin_bind_4"/>
    <property type="match status" value="2"/>
</dbReference>
<dbReference type="PANTHER" id="PTHR10380">
    <property type="entry name" value="CUTICLE PROTEIN"/>
    <property type="match status" value="1"/>
</dbReference>
<reference evidence="3" key="1">
    <citation type="submission" date="2025-08" db="UniProtKB">
        <authorList>
            <consortium name="RefSeq"/>
        </authorList>
    </citation>
    <scope>IDENTIFICATION</scope>
    <source>
        <strain evidence="3">15085-1641.00</strain>
        <tissue evidence="3">Whole body</tissue>
    </source>
</reference>
<organism evidence="2 3">
    <name type="scientific">Drosophila hydei</name>
    <name type="common">Fruit fly</name>
    <dbReference type="NCBI Taxonomy" id="7224"/>
    <lineage>
        <taxon>Eukaryota</taxon>
        <taxon>Metazoa</taxon>
        <taxon>Ecdysozoa</taxon>
        <taxon>Arthropoda</taxon>
        <taxon>Hexapoda</taxon>
        <taxon>Insecta</taxon>
        <taxon>Pterygota</taxon>
        <taxon>Neoptera</taxon>
        <taxon>Endopterygota</taxon>
        <taxon>Diptera</taxon>
        <taxon>Brachycera</taxon>
        <taxon>Muscomorpha</taxon>
        <taxon>Ephydroidea</taxon>
        <taxon>Drosophilidae</taxon>
        <taxon>Drosophila</taxon>
    </lineage>
</organism>
<dbReference type="GeneID" id="111597567"/>
<proteinExistence type="predicted"/>
<dbReference type="InterPro" id="IPR050468">
    <property type="entry name" value="Cuticle_Struct_Prot"/>
</dbReference>
<evidence type="ECO:0000313" key="2">
    <source>
        <dbReference type="Proteomes" id="UP000504633"/>
    </source>
</evidence>
<dbReference type="OMA" id="FGHGQFG"/>
<sequence length="503" mass="54634">MRQAAGNITATNNNNHNINTCCQTVAGANTNANRAQTTIRSGRRLHSRRDDAPGRCPHRVAVLALVALAAASWGDASQSQYHIQTDEGPERYFRFQTDNGQFRKEKRLQDGTVIGTEAWIDAAGFLRQKDYIADKEGYRILKSKTIFVGQNRGIEEAIKSTKTAPAQSGVLVDGNVGGNSVAGGYRKHGYGYSSTSTTTTTPAPLYSPPNLATANLDSGVGKLNYLPPEQAAKIQPQTQLGFDHYPDELPRARDQLLGGNVHIQPNAEPLDDINAINVYDEEADHGFAPGRFAAVIGSTTPRPPLLVPELSMLPPLSSQHRRARPRPTAIGIVSTTPAPIAQQDQFVYSTPAPFAAPPSVADAGYHYAPTATAPHNPYGLYTSNLPLDVNALDSALLPPLPNRAYRRRLRPLHSNNLDATDYDGVSVTRNGFRYVLPKQYHEEAQVDGKQAGSFGYVDPFGIRRVVYYNASPGRGFVHRNNNQYVGANGAPYDDPGPSQLVNE</sequence>
<dbReference type="AlphaFoldDB" id="A0A6J2T002"/>
<accession>A0A6J2T002</accession>
<keyword evidence="1" id="KW-0193">Cuticle</keyword>
<protein>
    <submittedName>
        <fullName evidence="3">Uncharacterized protein LOC111597567</fullName>
    </submittedName>
</protein>
<dbReference type="GO" id="GO:0008010">
    <property type="term" value="F:structural constituent of chitin-based larval cuticle"/>
    <property type="evidence" value="ECO:0007669"/>
    <property type="project" value="TreeGrafter"/>
</dbReference>
<evidence type="ECO:0000313" key="3">
    <source>
        <dbReference type="RefSeq" id="XP_030081812.1"/>
    </source>
</evidence>
<keyword evidence="2" id="KW-1185">Reference proteome</keyword>
<dbReference type="InterPro" id="IPR000618">
    <property type="entry name" value="Insect_cuticle"/>
</dbReference>
<dbReference type="PROSITE" id="PS51155">
    <property type="entry name" value="CHIT_BIND_RR_2"/>
    <property type="match status" value="1"/>
</dbReference>
<evidence type="ECO:0000256" key="1">
    <source>
        <dbReference type="PROSITE-ProRule" id="PRU00497"/>
    </source>
</evidence>
<dbReference type="PANTHER" id="PTHR10380:SF206">
    <property type="entry name" value="GH27759P"/>
    <property type="match status" value="1"/>
</dbReference>
<dbReference type="OrthoDB" id="8251006at2759"/>
<dbReference type="Proteomes" id="UP000504633">
    <property type="component" value="Unplaced"/>
</dbReference>
<dbReference type="GO" id="GO:0062129">
    <property type="term" value="C:chitin-based extracellular matrix"/>
    <property type="evidence" value="ECO:0007669"/>
    <property type="project" value="TreeGrafter"/>
</dbReference>
<name>A0A6J2T002_DROHY</name>
<dbReference type="KEGG" id="dhe:111597567"/>
<dbReference type="RefSeq" id="XP_030081812.1">
    <property type="nucleotide sequence ID" value="XM_030225952.1"/>
</dbReference>
<gene>
    <name evidence="3" type="primary">LOC111597567</name>
</gene>